<evidence type="ECO:0000259" key="3">
    <source>
        <dbReference type="PROSITE" id="PS50887"/>
    </source>
</evidence>
<dbReference type="CDD" id="cd01948">
    <property type="entry name" value="EAL"/>
    <property type="match status" value="1"/>
</dbReference>
<dbReference type="InterPro" id="IPR011623">
    <property type="entry name" value="7TMR_DISM_rcpt_extracell_dom1"/>
</dbReference>
<dbReference type="SUPFAM" id="SSF55785">
    <property type="entry name" value="PYP-like sensor domain (PAS domain)"/>
    <property type="match status" value="1"/>
</dbReference>
<evidence type="ECO:0000259" key="2">
    <source>
        <dbReference type="PROSITE" id="PS50883"/>
    </source>
</evidence>
<dbReference type="Pfam" id="PF00990">
    <property type="entry name" value="GGDEF"/>
    <property type="match status" value="1"/>
</dbReference>
<dbReference type="RefSeq" id="WP_183967935.1">
    <property type="nucleotide sequence ID" value="NZ_BAABEW010000025.1"/>
</dbReference>
<feature type="transmembrane region" description="Helical" evidence="1">
    <location>
        <begin position="159"/>
        <end position="176"/>
    </location>
</feature>
<dbReference type="SMART" id="SM00267">
    <property type="entry name" value="GGDEF"/>
    <property type="match status" value="1"/>
</dbReference>
<dbReference type="Pfam" id="PF00563">
    <property type="entry name" value="EAL"/>
    <property type="match status" value="1"/>
</dbReference>
<name>A0A7W8HI42_9BURK</name>
<dbReference type="Gene3D" id="3.30.450.20">
    <property type="entry name" value="PAS domain"/>
    <property type="match status" value="1"/>
</dbReference>
<feature type="transmembrane region" description="Helical" evidence="1">
    <location>
        <begin position="212"/>
        <end position="230"/>
    </location>
</feature>
<keyword evidence="1" id="KW-0812">Transmembrane</keyword>
<dbReference type="InterPro" id="IPR035919">
    <property type="entry name" value="EAL_sf"/>
</dbReference>
<keyword evidence="1" id="KW-0472">Membrane</keyword>
<accession>A0A7W8HI42</accession>
<dbReference type="InterPro" id="IPR035965">
    <property type="entry name" value="PAS-like_dom_sf"/>
</dbReference>
<dbReference type="PROSITE" id="PS50887">
    <property type="entry name" value="GGDEF"/>
    <property type="match status" value="1"/>
</dbReference>
<sequence>MVIELPSRHIQNVEYWIFDSERRVLDFGQGDRATGTSANLQRSRAGFVIALPQLSEPVRLLVRLSATGPARLSLAIQPTDQLAVANQYFDRSGGVLFGSLLMIAAFSGLIALLAKDFTFFLFGAWVVTSLRLASYSAGWDLGWLGYQEAEDFPILVKNLPLGAYAVFTVTLFWAIFRRDIASLRATRIIRVLIVLSLGLLAAGALLPHRTFLPLLWVIVVPSVSILIWLTGRIFTKTGSKVAAWYAASWFATLAGALSEVAFAAGVVSTKPALLGSLGGSIVSALLAGIALGQRINSEKSGRIAAQAKTLGLLGRFRENYNSMPVGLFSVGTGGILTLYNPAFAAMFGIQGNGDDAPRLRVDTLLGLGAEARMQDAATRRHVDDLEFEVATGQLPTRWFLARVSAKDGSIEGSIQDITTRKEAESRLRHLVDHDPLTALLNRRGLEEAMVVAQASVSRGNTCAIAHVDLDRFKLINDLYGHATGDTLLQAAATRLACVVRGSDFVARIADSFVVVLMDCPENAVVRLTERLRESISEEPFEIQGKILNVTVSIGVVAIETTMSPVDAMAAADRACSEAKSRGRNCVVRLNEQDATLKSHLEELKMVADLQRRVETDRYFLEFQPIVSLRSAHQSLSYEVLIRMRAEDGSVVPPGRFIGAAERNGLMSQIDRWVLRSTLEWLDANPAHRDRLTFATINLSGASLNDARFINDAFAMISEHPLAMTKLCFEITESVALHDVGSTRRFVDRVRAYGSKVALDDFGAGYTSFNYLKELPADFIKIDGSFVRDINHDPANYAITRTIVDLTHELGMSSIAEWAETADTVASLIELGVDYGQGFGLARPMPKELVTQAISSGMLVRDPAVQSLLSSNDRKLISLHAASPRRR</sequence>
<gene>
    <name evidence="4" type="ORF">HNQ70_002483</name>
</gene>
<feature type="transmembrane region" description="Helical" evidence="1">
    <location>
        <begin position="95"/>
        <end position="114"/>
    </location>
</feature>
<dbReference type="AlphaFoldDB" id="A0A7W8HI42"/>
<dbReference type="SMART" id="SM00052">
    <property type="entry name" value="EAL"/>
    <property type="match status" value="1"/>
</dbReference>
<evidence type="ECO:0000313" key="4">
    <source>
        <dbReference type="EMBL" id="MBB5272469.1"/>
    </source>
</evidence>
<dbReference type="EMBL" id="JACHGB010000004">
    <property type="protein sequence ID" value="MBB5272469.1"/>
    <property type="molecule type" value="Genomic_DNA"/>
</dbReference>
<dbReference type="PANTHER" id="PTHR44757">
    <property type="entry name" value="DIGUANYLATE CYCLASE DGCP"/>
    <property type="match status" value="1"/>
</dbReference>
<dbReference type="Proteomes" id="UP000532440">
    <property type="component" value="Unassembled WGS sequence"/>
</dbReference>
<dbReference type="CDD" id="cd01949">
    <property type="entry name" value="GGDEF"/>
    <property type="match status" value="1"/>
</dbReference>
<protein>
    <submittedName>
        <fullName evidence="4">Diguanylate cyclase (GGDEF)-like protein</fullName>
    </submittedName>
</protein>
<feature type="domain" description="EAL" evidence="2">
    <location>
        <begin position="602"/>
        <end position="857"/>
    </location>
</feature>
<feature type="transmembrane region" description="Helical" evidence="1">
    <location>
        <begin position="325"/>
        <end position="349"/>
    </location>
</feature>
<feature type="domain" description="GGDEF" evidence="3">
    <location>
        <begin position="460"/>
        <end position="591"/>
    </location>
</feature>
<keyword evidence="5" id="KW-1185">Reference proteome</keyword>
<dbReference type="InterPro" id="IPR043128">
    <property type="entry name" value="Rev_trsase/Diguanyl_cyclase"/>
</dbReference>
<dbReference type="Gene3D" id="3.20.20.450">
    <property type="entry name" value="EAL domain"/>
    <property type="match status" value="1"/>
</dbReference>
<keyword evidence="1" id="KW-1133">Transmembrane helix</keyword>
<dbReference type="InterPro" id="IPR029787">
    <property type="entry name" value="Nucleotide_cyclase"/>
</dbReference>
<dbReference type="NCBIfam" id="TIGR00254">
    <property type="entry name" value="GGDEF"/>
    <property type="match status" value="1"/>
</dbReference>
<dbReference type="PROSITE" id="PS50883">
    <property type="entry name" value="EAL"/>
    <property type="match status" value="1"/>
</dbReference>
<dbReference type="InterPro" id="IPR000160">
    <property type="entry name" value="GGDEF_dom"/>
</dbReference>
<organism evidence="4 5">
    <name type="scientific">Quisquiliibacterium transsilvanicum</name>
    <dbReference type="NCBI Taxonomy" id="1549638"/>
    <lineage>
        <taxon>Bacteria</taxon>
        <taxon>Pseudomonadati</taxon>
        <taxon>Pseudomonadota</taxon>
        <taxon>Betaproteobacteria</taxon>
        <taxon>Burkholderiales</taxon>
        <taxon>Burkholderiaceae</taxon>
        <taxon>Quisquiliibacterium</taxon>
    </lineage>
</organism>
<feature type="transmembrane region" description="Helical" evidence="1">
    <location>
        <begin position="188"/>
        <end position="206"/>
    </location>
</feature>
<proteinExistence type="predicted"/>
<reference evidence="4 5" key="1">
    <citation type="submission" date="2020-08" db="EMBL/GenBank/DDBJ databases">
        <title>Genomic Encyclopedia of Type Strains, Phase IV (KMG-IV): sequencing the most valuable type-strain genomes for metagenomic binning, comparative biology and taxonomic classification.</title>
        <authorList>
            <person name="Goeker M."/>
        </authorList>
    </citation>
    <scope>NUCLEOTIDE SEQUENCE [LARGE SCALE GENOMIC DNA]</scope>
    <source>
        <strain evidence="4 5">DSM 29781</strain>
    </source>
</reference>
<dbReference type="Pfam" id="PF07695">
    <property type="entry name" value="7TMR-DISM_7TM"/>
    <property type="match status" value="1"/>
</dbReference>
<comment type="caution">
    <text evidence="4">The sequence shown here is derived from an EMBL/GenBank/DDBJ whole genome shotgun (WGS) entry which is preliminary data.</text>
</comment>
<evidence type="ECO:0000313" key="5">
    <source>
        <dbReference type="Proteomes" id="UP000532440"/>
    </source>
</evidence>
<dbReference type="PANTHER" id="PTHR44757:SF4">
    <property type="entry name" value="DIGUANYLATE CYCLASE DGCE-RELATED"/>
    <property type="match status" value="1"/>
</dbReference>
<feature type="transmembrane region" description="Helical" evidence="1">
    <location>
        <begin position="272"/>
        <end position="292"/>
    </location>
</feature>
<evidence type="ECO:0000256" key="1">
    <source>
        <dbReference type="SAM" id="Phobius"/>
    </source>
</evidence>
<feature type="transmembrane region" description="Helical" evidence="1">
    <location>
        <begin position="242"/>
        <end position="266"/>
    </location>
</feature>
<dbReference type="InterPro" id="IPR001633">
    <property type="entry name" value="EAL_dom"/>
</dbReference>
<dbReference type="SUPFAM" id="SSF141868">
    <property type="entry name" value="EAL domain-like"/>
    <property type="match status" value="1"/>
</dbReference>
<dbReference type="Gene3D" id="3.30.70.270">
    <property type="match status" value="1"/>
</dbReference>
<dbReference type="SUPFAM" id="SSF55073">
    <property type="entry name" value="Nucleotide cyclase"/>
    <property type="match status" value="1"/>
</dbReference>
<dbReference type="InterPro" id="IPR052155">
    <property type="entry name" value="Biofilm_reg_signaling"/>
</dbReference>